<name>A0A0G4NUI7_PENC3</name>
<organism evidence="1 2">
    <name type="scientific">Penicillium camemberti (strain FM 013)</name>
    <dbReference type="NCBI Taxonomy" id="1429867"/>
    <lineage>
        <taxon>Eukaryota</taxon>
        <taxon>Fungi</taxon>
        <taxon>Dikarya</taxon>
        <taxon>Ascomycota</taxon>
        <taxon>Pezizomycotina</taxon>
        <taxon>Eurotiomycetes</taxon>
        <taxon>Eurotiomycetidae</taxon>
        <taxon>Eurotiales</taxon>
        <taxon>Aspergillaceae</taxon>
        <taxon>Penicillium</taxon>
    </lineage>
</organism>
<keyword evidence="2" id="KW-1185">Reference proteome</keyword>
<dbReference type="Proteomes" id="UP000053732">
    <property type="component" value="Unassembled WGS sequence"/>
</dbReference>
<accession>A0A0G4NUI7</accession>
<evidence type="ECO:0000313" key="1">
    <source>
        <dbReference type="EMBL" id="CRL17743.1"/>
    </source>
</evidence>
<protein>
    <submittedName>
        <fullName evidence="1">Str. FM013</fullName>
    </submittedName>
</protein>
<evidence type="ECO:0000313" key="2">
    <source>
        <dbReference type="Proteomes" id="UP000053732"/>
    </source>
</evidence>
<dbReference type="EMBL" id="HG793134">
    <property type="protein sequence ID" value="CRL17743.1"/>
    <property type="molecule type" value="Genomic_DNA"/>
</dbReference>
<dbReference type="AlphaFoldDB" id="A0A0G4NUI7"/>
<proteinExistence type="predicted"/>
<sequence>MLFDTHKKIESETTQNPMSKWGLQMAADTVGETIATLEFSHDGLYVHPNLGPRDIQSRHDSSRYHRLNAKLGISIYHDQWIKWNGKKVLWLSVESWTETLGPYLAR</sequence>
<gene>
    <name evidence="1" type="ORF">PCAMFM013_S001g000703</name>
</gene>
<reference evidence="1 2" key="1">
    <citation type="journal article" date="2014" name="Nat. Commun.">
        <title>Multiple recent horizontal transfers of a large genomic region in cheese making fungi.</title>
        <authorList>
            <person name="Cheeseman K."/>
            <person name="Ropars J."/>
            <person name="Renault P."/>
            <person name="Dupont J."/>
            <person name="Gouzy J."/>
            <person name="Branca A."/>
            <person name="Abraham A.L."/>
            <person name="Ceppi M."/>
            <person name="Conseiller E."/>
            <person name="Debuchy R."/>
            <person name="Malagnac F."/>
            <person name="Goarin A."/>
            <person name="Silar P."/>
            <person name="Lacoste S."/>
            <person name="Sallet E."/>
            <person name="Bensimon A."/>
            <person name="Giraud T."/>
            <person name="Brygoo Y."/>
        </authorList>
    </citation>
    <scope>NUCLEOTIDE SEQUENCE [LARGE SCALE GENOMIC DNA]</scope>
    <source>
        <strain evidence="2">FM 013</strain>
    </source>
</reference>